<evidence type="ECO:0000313" key="3">
    <source>
        <dbReference type="Proteomes" id="UP000649328"/>
    </source>
</evidence>
<reference evidence="2" key="1">
    <citation type="submission" date="2020-10" db="EMBL/GenBank/DDBJ databases">
        <title>The Whole-Genome Sequence of Metschnikowia persimmonesis, a Novel Endophytic Yeast Species Isolated from Medicinal Plant Diospyros kaki Thumb.</title>
        <authorList>
            <person name="Rahmat E."/>
            <person name="Kang Y."/>
        </authorList>
    </citation>
    <scope>NUCLEOTIDE SEQUENCE</scope>
    <source>
        <strain evidence="2">KIOM G15050</strain>
    </source>
</reference>
<evidence type="ECO:0000256" key="1">
    <source>
        <dbReference type="SAM" id="MobiDB-lite"/>
    </source>
</evidence>
<organism evidence="2 3">
    <name type="scientific">Metschnikowia pulcherrima</name>
    <dbReference type="NCBI Taxonomy" id="27326"/>
    <lineage>
        <taxon>Eukaryota</taxon>
        <taxon>Fungi</taxon>
        <taxon>Dikarya</taxon>
        <taxon>Ascomycota</taxon>
        <taxon>Saccharomycotina</taxon>
        <taxon>Pichiomycetes</taxon>
        <taxon>Metschnikowiaceae</taxon>
        <taxon>Metschnikowia</taxon>
    </lineage>
</organism>
<comment type="caution">
    <text evidence="2">The sequence shown here is derived from an EMBL/GenBank/DDBJ whole genome shotgun (WGS) entry which is preliminary data.</text>
</comment>
<dbReference type="EMBL" id="JACBPP010000009">
    <property type="protein sequence ID" value="KAF7999257.1"/>
    <property type="molecule type" value="Genomic_DNA"/>
</dbReference>
<keyword evidence="3" id="KW-1185">Reference proteome</keyword>
<evidence type="ECO:0000313" key="2">
    <source>
        <dbReference type="EMBL" id="KAF7999257.1"/>
    </source>
</evidence>
<name>A0A8H7GML9_9ASCO</name>
<proteinExistence type="predicted"/>
<accession>A0A8H7GML9</accession>
<dbReference type="AlphaFoldDB" id="A0A8H7GML9"/>
<gene>
    <name evidence="2" type="ORF">HF325_005933</name>
</gene>
<sequence>MCESTWESPRKKSRSLESSIVNSEGAMENVEMQPGHATDGPQRNGDGSGVIRLSEGALNKDISSGESMGSLDPVSVVYLMSHHYQATVTCARQPGGDTLTFMCLVTNSLTMSREYLQVFVRAKLMH</sequence>
<feature type="region of interest" description="Disordered" evidence="1">
    <location>
        <begin position="1"/>
        <end position="56"/>
    </location>
</feature>
<protein>
    <submittedName>
        <fullName evidence="2">Uncharacterized protein</fullName>
    </submittedName>
</protein>
<dbReference type="Proteomes" id="UP000649328">
    <property type="component" value="Unassembled WGS sequence"/>
</dbReference>